<feature type="transmembrane region" description="Helical" evidence="1">
    <location>
        <begin position="114"/>
        <end position="133"/>
    </location>
</feature>
<evidence type="ECO:0000313" key="2">
    <source>
        <dbReference type="EMBL" id="KSV60351.1"/>
    </source>
</evidence>
<gene>
    <name evidence="2" type="ORF">ASU35_17045</name>
</gene>
<keyword evidence="3" id="KW-1185">Reference proteome</keyword>
<organism evidence="2 3">
    <name type="scientific">Acetivibrio ethanolgignens</name>
    <dbReference type="NCBI Taxonomy" id="290052"/>
    <lineage>
        <taxon>Bacteria</taxon>
        <taxon>Bacillati</taxon>
        <taxon>Bacillota</taxon>
        <taxon>Clostridia</taxon>
        <taxon>Eubacteriales</taxon>
        <taxon>Oscillospiraceae</taxon>
        <taxon>Acetivibrio</taxon>
    </lineage>
</organism>
<keyword evidence="1" id="KW-0812">Transmembrane</keyword>
<evidence type="ECO:0000313" key="3">
    <source>
        <dbReference type="Proteomes" id="UP000054874"/>
    </source>
</evidence>
<accession>A0A0V8QIG3</accession>
<feature type="transmembrane region" description="Helical" evidence="1">
    <location>
        <begin position="139"/>
        <end position="160"/>
    </location>
</feature>
<sequence length="248" mass="28568">MYGMFSVNEKEGGIRMWYELYEGNWLIYAIFIAGGIGFLAKFITAVVYGSLVKASDEMGSSKNKLMKLLCLKFETFYKLKIGVNNVDTFVDKYVHKQKFFGIELSTWENFSGQMTVVCIAGAVLGSVWGYFLHCGQDTVLFTFLCGMATAFLLIIFEGLFDIRGKKKRLHINMQDYLENYLKAKLENEHLTPELLENYRQAYFEDKIKEDKPRAEQKAAQKQKKLALQEETAAVQEKIIEEILKEYLA</sequence>
<dbReference type="Proteomes" id="UP000054874">
    <property type="component" value="Unassembled WGS sequence"/>
</dbReference>
<comment type="caution">
    <text evidence="2">The sequence shown here is derived from an EMBL/GenBank/DDBJ whole genome shotgun (WGS) entry which is preliminary data.</text>
</comment>
<keyword evidence="1" id="KW-1133">Transmembrane helix</keyword>
<evidence type="ECO:0000256" key="1">
    <source>
        <dbReference type="SAM" id="Phobius"/>
    </source>
</evidence>
<name>A0A0V8QIG3_9FIRM</name>
<dbReference type="STRING" id="290052.ASU35_17045"/>
<keyword evidence="1" id="KW-0472">Membrane</keyword>
<dbReference type="EMBL" id="LNAM01000020">
    <property type="protein sequence ID" value="KSV60351.1"/>
    <property type="molecule type" value="Genomic_DNA"/>
</dbReference>
<reference evidence="2 3" key="1">
    <citation type="submission" date="2015-11" db="EMBL/GenBank/DDBJ databases">
        <title>Butyribacter intestini gen. nov., sp. nov., a butyric acid-producing bacterium of the family Lachnospiraceae isolated from the human faeces.</title>
        <authorList>
            <person name="Zou Y."/>
            <person name="Xue W."/>
            <person name="Luo G."/>
            <person name="Lv M."/>
        </authorList>
    </citation>
    <scope>NUCLEOTIDE SEQUENCE [LARGE SCALE GENOMIC DNA]</scope>
    <source>
        <strain evidence="2 3">ACET-33324</strain>
    </source>
</reference>
<proteinExistence type="predicted"/>
<feature type="transmembrane region" description="Helical" evidence="1">
    <location>
        <begin position="25"/>
        <end position="48"/>
    </location>
</feature>
<protein>
    <submittedName>
        <fullName evidence="2">Uncharacterized protein</fullName>
    </submittedName>
</protein>
<dbReference type="AlphaFoldDB" id="A0A0V8QIG3"/>